<dbReference type="SUPFAM" id="SSF53335">
    <property type="entry name" value="S-adenosyl-L-methionine-dependent methyltransferases"/>
    <property type="match status" value="1"/>
</dbReference>
<feature type="transmembrane region" description="Helical" evidence="2">
    <location>
        <begin position="254"/>
        <end position="274"/>
    </location>
</feature>
<feature type="transmembrane region" description="Helical" evidence="2">
    <location>
        <begin position="403"/>
        <end position="422"/>
    </location>
</feature>
<evidence type="ECO:0008006" key="5">
    <source>
        <dbReference type="Google" id="ProtNLM"/>
    </source>
</evidence>
<evidence type="ECO:0000256" key="1">
    <source>
        <dbReference type="ARBA" id="ARBA00023115"/>
    </source>
</evidence>
<dbReference type="Proteomes" id="UP000575241">
    <property type="component" value="Unassembled WGS sequence"/>
</dbReference>
<keyword evidence="4" id="KW-1185">Reference proteome</keyword>
<feature type="transmembrane region" description="Helical" evidence="2">
    <location>
        <begin position="185"/>
        <end position="206"/>
    </location>
</feature>
<dbReference type="Gene3D" id="3.40.50.150">
    <property type="entry name" value="Vaccinia Virus protein VP39"/>
    <property type="match status" value="1"/>
</dbReference>
<dbReference type="PANTHER" id="PTHR43317:SF1">
    <property type="entry name" value="THERMOSPERMINE SYNTHASE ACAULIS5"/>
    <property type="match status" value="1"/>
</dbReference>
<evidence type="ECO:0000313" key="3">
    <source>
        <dbReference type="EMBL" id="MBB4838918.1"/>
    </source>
</evidence>
<feature type="transmembrane region" description="Helical" evidence="2">
    <location>
        <begin position="371"/>
        <end position="391"/>
    </location>
</feature>
<dbReference type="PANTHER" id="PTHR43317">
    <property type="entry name" value="THERMOSPERMINE SYNTHASE ACAULIS5"/>
    <property type="match status" value="1"/>
</dbReference>
<proteinExistence type="predicted"/>
<keyword evidence="2" id="KW-0472">Membrane</keyword>
<comment type="caution">
    <text evidence="3">The sequence shown here is derived from an EMBL/GenBank/DDBJ whole genome shotgun (WGS) entry which is preliminary data.</text>
</comment>
<keyword evidence="2" id="KW-0812">Transmembrane</keyword>
<dbReference type="RefSeq" id="WP_184166219.1">
    <property type="nucleotide sequence ID" value="NZ_JACHLN010000002.1"/>
</dbReference>
<protein>
    <recommendedName>
        <fullName evidence="5">Spermidine synthase</fullName>
    </recommendedName>
</protein>
<name>A0A7W7K1D1_9SPHN</name>
<organism evidence="3 4">
    <name type="scientific">Sphingomonas kyeonggiensis</name>
    <dbReference type="NCBI Taxonomy" id="1268553"/>
    <lineage>
        <taxon>Bacteria</taxon>
        <taxon>Pseudomonadati</taxon>
        <taxon>Pseudomonadota</taxon>
        <taxon>Alphaproteobacteria</taxon>
        <taxon>Sphingomonadales</taxon>
        <taxon>Sphingomonadaceae</taxon>
        <taxon>Sphingomonas</taxon>
    </lineage>
</organism>
<feature type="transmembrane region" description="Helical" evidence="2">
    <location>
        <begin position="428"/>
        <end position="445"/>
    </location>
</feature>
<dbReference type="EMBL" id="JACHLN010000002">
    <property type="protein sequence ID" value="MBB4838918.1"/>
    <property type="molecule type" value="Genomic_DNA"/>
</dbReference>
<feature type="transmembrane region" description="Helical" evidence="2">
    <location>
        <begin position="227"/>
        <end position="248"/>
    </location>
</feature>
<feature type="transmembrane region" description="Helical" evidence="2">
    <location>
        <begin position="19"/>
        <end position="40"/>
    </location>
</feature>
<keyword evidence="1" id="KW-0620">Polyamine biosynthesis</keyword>
<feature type="transmembrane region" description="Helical" evidence="2">
    <location>
        <begin position="307"/>
        <end position="330"/>
    </location>
</feature>
<feature type="transmembrane region" description="Helical" evidence="2">
    <location>
        <begin position="450"/>
        <end position="468"/>
    </location>
</feature>
<dbReference type="NCBIfam" id="NF037959">
    <property type="entry name" value="MFS_SpdSyn"/>
    <property type="match status" value="1"/>
</dbReference>
<keyword evidence="2" id="KW-1133">Transmembrane helix</keyword>
<feature type="transmembrane region" description="Helical" evidence="2">
    <location>
        <begin position="52"/>
        <end position="72"/>
    </location>
</feature>
<dbReference type="AlphaFoldDB" id="A0A7W7K1D1"/>
<feature type="transmembrane region" description="Helical" evidence="2">
    <location>
        <begin position="342"/>
        <end position="365"/>
    </location>
</feature>
<evidence type="ECO:0000313" key="4">
    <source>
        <dbReference type="Proteomes" id="UP000575241"/>
    </source>
</evidence>
<dbReference type="InterPro" id="IPR029063">
    <property type="entry name" value="SAM-dependent_MTases_sf"/>
</dbReference>
<dbReference type="GO" id="GO:0006596">
    <property type="term" value="P:polyamine biosynthetic process"/>
    <property type="evidence" value="ECO:0007669"/>
    <property type="project" value="UniProtKB-KW"/>
</dbReference>
<feature type="transmembrane region" description="Helical" evidence="2">
    <location>
        <begin position="283"/>
        <end position="301"/>
    </location>
</feature>
<feature type="transmembrane region" description="Helical" evidence="2">
    <location>
        <begin position="153"/>
        <end position="173"/>
    </location>
</feature>
<accession>A0A7W7K1D1</accession>
<sequence length="760" mass="82039">MEGSIEDVTPQAGSRTTRWLFVAAILTGSFLLFLVQPMVARMALPRLGGAPAVWNSAMLVYQALLLGGYAYAHWLGRVPPRMQASIHIGVLIVAALWLPIGVSATELPGDAEPAIWVPWLLIASIGPLFFAISAQAPLLQRWYSLASHGRDPYALYAASNIGSFGGLIAYPLIVEPTLALKGQSWLWTAGYVLVLALVATCAARLPRQAEGEPHVAHHTPAPPRRRVLHWIILAFVPSGLMLATTTFLTTDIVAVPMLWVLPLGLYLLSFSVAFGDNAVLPDILTRFAPVIILMFGATLIAGHQQLAYLNALIGLLLLFTVSVTLHARMYALRPAPDRLTGFYLAMSFGGVLGGVFAGLLAPILFDWTYEYPLLVFAAGVLSPQIFLLPVIRDFWRHGASGKTILVGALVALLVWIGIANPGQLLGEMHEQIAFVLVAVLGLVAVGRRPAYLAALAGGLILFGGYRSIQLSLSDARTRSYFGVYTVTEYRNENQLAHGTTLHGIQLKGAQSTQPTTYYVPGSGVGQAMQALPELYGPAARVGVVGLGTGTLACYAKPGQAWRFFEIDPAIVQLARDSGKFTFLRQCAPQTRISIGDARVRLTESQTASLDLLALDAFSSDSVPMHLLTRQAFATYSRVLAPNGLLLVHISNRFMALAPVVSAAARDGGWKAIRLSYEPAPHFIATPLPGGGTKVDQVEPRAESASEWIALSHDPAVLQRLAARGGGWRQLKSWPEFQPWTDDYASVIPVLRVLHPDLTED</sequence>
<gene>
    <name evidence="3" type="ORF">HNP52_001987</name>
</gene>
<evidence type="ECO:0000256" key="2">
    <source>
        <dbReference type="SAM" id="Phobius"/>
    </source>
</evidence>
<feature type="transmembrane region" description="Helical" evidence="2">
    <location>
        <begin position="84"/>
        <end position="102"/>
    </location>
</feature>
<reference evidence="3 4" key="1">
    <citation type="submission" date="2020-08" db="EMBL/GenBank/DDBJ databases">
        <title>Functional genomics of gut bacteria from endangered species of beetles.</title>
        <authorList>
            <person name="Carlos-Shanley C."/>
        </authorList>
    </citation>
    <scope>NUCLEOTIDE SEQUENCE [LARGE SCALE GENOMIC DNA]</scope>
    <source>
        <strain evidence="3 4">S00224</strain>
    </source>
</reference>
<feature type="transmembrane region" description="Helical" evidence="2">
    <location>
        <begin position="114"/>
        <end position="132"/>
    </location>
</feature>